<proteinExistence type="predicted"/>
<dbReference type="Proteomes" id="UP001530400">
    <property type="component" value="Unassembled WGS sequence"/>
</dbReference>
<feature type="transmembrane region" description="Helical" evidence="2">
    <location>
        <begin position="241"/>
        <end position="258"/>
    </location>
</feature>
<feature type="transmembrane region" description="Helical" evidence="2">
    <location>
        <begin position="199"/>
        <end position="220"/>
    </location>
</feature>
<sequence>MTFIDITGGDPSPGLIAGYSILSAVSLACTLWAIHLGRSRLHYNSSFSVRILFPVALAILTLENIALAMSGLIYDKLNSAGVDDNNYDSYLFIKAIFILQPFEVPLLLVVVFELTYLVHKSRSVNFCGMYFDEGRRVHNTAVMSCMLRNSIRTLATLLLVMGLIVNLDLIQDDVTIDALVGRAGWHSFFTIEGNAKAKMHLLLSLLPVAVLVLVCFYLSVMLWRYGTQSSMVVHSSMCNPWFYPFFGTVAMAVGQIFGPELYPVMSNAGILIFVIALLALMAEVDKDMIATHNVASFLMQVGKMGDRISVTARPRAVPSVRQAYMDKPNSITTFRPFARQSLKNEESNIDVSDDGKSNSNANKSAHSVSTDITEPTSNVKKAISNVTKRKSAITGGSSVRSSLSVEEAQLPETIHEDADTPEVEQSESLGNQETAVLDKSAEVQVDSTSDAAKETPLSSKTIMKGMLDDVQVLIDEELGEVQLSSEDLEVQNAESSEARGENITVPEVKAELDDSTP</sequence>
<keyword evidence="2" id="KW-0812">Transmembrane</keyword>
<feature type="transmembrane region" description="Helical" evidence="2">
    <location>
        <begin position="47"/>
        <end position="69"/>
    </location>
</feature>
<feature type="region of interest" description="Disordered" evidence="1">
    <location>
        <begin position="485"/>
        <end position="517"/>
    </location>
</feature>
<reference evidence="3 4" key="1">
    <citation type="submission" date="2024-10" db="EMBL/GenBank/DDBJ databases">
        <title>Updated reference genomes for cyclostephanoid diatoms.</title>
        <authorList>
            <person name="Roberts W.R."/>
            <person name="Alverson A.J."/>
        </authorList>
    </citation>
    <scope>NUCLEOTIDE SEQUENCE [LARGE SCALE GENOMIC DNA]</scope>
    <source>
        <strain evidence="3 4">AJA010-31</strain>
    </source>
</reference>
<feature type="transmembrane region" description="Helical" evidence="2">
    <location>
        <begin position="264"/>
        <end position="282"/>
    </location>
</feature>
<evidence type="ECO:0000256" key="1">
    <source>
        <dbReference type="SAM" id="MobiDB-lite"/>
    </source>
</evidence>
<name>A0ABD3PDU2_9STRA</name>
<keyword evidence="4" id="KW-1185">Reference proteome</keyword>
<dbReference type="EMBL" id="JALLPJ020000673">
    <property type="protein sequence ID" value="KAL3785899.1"/>
    <property type="molecule type" value="Genomic_DNA"/>
</dbReference>
<keyword evidence="2" id="KW-0472">Membrane</keyword>
<organism evidence="3 4">
    <name type="scientific">Cyclotella atomus</name>
    <dbReference type="NCBI Taxonomy" id="382360"/>
    <lineage>
        <taxon>Eukaryota</taxon>
        <taxon>Sar</taxon>
        <taxon>Stramenopiles</taxon>
        <taxon>Ochrophyta</taxon>
        <taxon>Bacillariophyta</taxon>
        <taxon>Coscinodiscophyceae</taxon>
        <taxon>Thalassiosirophycidae</taxon>
        <taxon>Stephanodiscales</taxon>
        <taxon>Stephanodiscaceae</taxon>
        <taxon>Cyclotella</taxon>
    </lineage>
</organism>
<comment type="caution">
    <text evidence="3">The sequence shown here is derived from an EMBL/GenBank/DDBJ whole genome shotgun (WGS) entry which is preliminary data.</text>
</comment>
<evidence type="ECO:0000256" key="2">
    <source>
        <dbReference type="SAM" id="Phobius"/>
    </source>
</evidence>
<evidence type="ECO:0000313" key="3">
    <source>
        <dbReference type="EMBL" id="KAL3785899.1"/>
    </source>
</evidence>
<feature type="region of interest" description="Disordered" evidence="1">
    <location>
        <begin position="343"/>
        <end position="376"/>
    </location>
</feature>
<keyword evidence="2" id="KW-1133">Transmembrane helix</keyword>
<gene>
    <name evidence="3" type="ORF">ACHAWO_006708</name>
</gene>
<feature type="compositionally biased region" description="Polar residues" evidence="1">
    <location>
        <begin position="366"/>
        <end position="376"/>
    </location>
</feature>
<dbReference type="AlphaFoldDB" id="A0ABD3PDU2"/>
<feature type="transmembrane region" description="Helical" evidence="2">
    <location>
        <begin position="89"/>
        <end position="112"/>
    </location>
</feature>
<protein>
    <submittedName>
        <fullName evidence="3">Uncharacterized protein</fullName>
    </submittedName>
</protein>
<evidence type="ECO:0000313" key="4">
    <source>
        <dbReference type="Proteomes" id="UP001530400"/>
    </source>
</evidence>
<feature type="compositionally biased region" description="Basic and acidic residues" evidence="1">
    <location>
        <begin position="508"/>
        <end position="517"/>
    </location>
</feature>
<feature type="transmembrane region" description="Helical" evidence="2">
    <location>
        <begin position="16"/>
        <end position="35"/>
    </location>
</feature>
<accession>A0ABD3PDU2</accession>
<feature type="transmembrane region" description="Helical" evidence="2">
    <location>
        <begin position="153"/>
        <end position="170"/>
    </location>
</feature>